<sequence length="477" mass="55699">MIPKLTVYAKYLYYLMVLIVEITCFSQDVQLLSACSDKFLTVQNDRIFANQNSESPQNFTIQSHQYTKQNMAPDIRITFYVRERGAYICFNHKWQPRLMKRKNLKDEHSCHFREAMDHGYSTFSSVKDPQKYLGFMRNGRPINYDRIKNDEKCRRIFKRIIENSSNDVISNSAIVAYQETSTLSSSLGNRKSSSSRIQQKTHSNKIDMSKPRNTSRAKGAHSVRHHHNESQHNKSQHNISINNDNNNNNSNKINNNNNDNNNNNNYINNNKNNGNNNNMNKNNNSSRFNDSVSSNSRNTKQLDNENFNPIYNNPSDNVNSNNNISDKNEKMTTHHIRHQHHKKMHQHQQSFSEISPTNDPEDQQGFATNLDENNHNIENINRNYNRENWNKEQIDSIDNHSNNNNNNSTSNCSTDDSENDKHLKGKKNVRGRNAHANEKQQNNKCNNRKSKKNNENVRHSRKLNQKNSHKINRNPEN</sequence>
<protein>
    <submittedName>
        <fullName evidence="2">Uncharacterized protein</fullName>
    </submittedName>
</protein>
<feature type="compositionally biased region" description="Low complexity" evidence="1">
    <location>
        <begin position="399"/>
        <end position="414"/>
    </location>
</feature>
<feature type="compositionally biased region" description="Low complexity" evidence="1">
    <location>
        <begin position="312"/>
        <end position="325"/>
    </location>
</feature>
<dbReference type="Proteomes" id="UP001153620">
    <property type="component" value="Chromosome 2"/>
</dbReference>
<feature type="compositionally biased region" description="Low complexity" evidence="1">
    <location>
        <begin position="181"/>
        <end position="195"/>
    </location>
</feature>
<accession>A0A9P0IYE0</accession>
<feature type="compositionally biased region" description="Basic residues" evidence="1">
    <location>
        <begin position="213"/>
        <end position="227"/>
    </location>
</feature>
<name>A0A9P0IYE0_9DIPT</name>
<dbReference type="SUPFAM" id="SSF50353">
    <property type="entry name" value="Cytokine"/>
    <property type="match status" value="1"/>
</dbReference>
<feature type="compositionally biased region" description="Low complexity" evidence="1">
    <location>
        <begin position="238"/>
        <end position="298"/>
    </location>
</feature>
<proteinExistence type="predicted"/>
<feature type="compositionally biased region" description="Basic residues" evidence="1">
    <location>
        <begin position="333"/>
        <end position="346"/>
    </location>
</feature>
<feature type="region of interest" description="Disordered" evidence="1">
    <location>
        <begin position="181"/>
        <end position="375"/>
    </location>
</feature>
<dbReference type="AlphaFoldDB" id="A0A9P0IYE0"/>
<feature type="compositionally biased region" description="Basic residues" evidence="1">
    <location>
        <begin position="459"/>
        <end position="477"/>
    </location>
</feature>
<keyword evidence="3" id="KW-1185">Reference proteome</keyword>
<reference evidence="2" key="2">
    <citation type="submission" date="2022-10" db="EMBL/GenBank/DDBJ databases">
        <authorList>
            <consortium name="ENA_rothamsted_submissions"/>
            <consortium name="culmorum"/>
            <person name="King R."/>
        </authorList>
    </citation>
    <scope>NUCLEOTIDE SEQUENCE</scope>
</reference>
<dbReference type="EMBL" id="OU895878">
    <property type="protein sequence ID" value="CAH1719690.1"/>
    <property type="molecule type" value="Genomic_DNA"/>
</dbReference>
<reference evidence="2" key="1">
    <citation type="submission" date="2022-01" db="EMBL/GenBank/DDBJ databases">
        <authorList>
            <person name="King R."/>
        </authorList>
    </citation>
    <scope>NUCLEOTIDE SEQUENCE</scope>
</reference>
<evidence type="ECO:0000313" key="2">
    <source>
        <dbReference type="EMBL" id="CAH1719690.1"/>
    </source>
</evidence>
<organism evidence="2 3">
    <name type="scientific">Chironomus riparius</name>
    <dbReference type="NCBI Taxonomy" id="315576"/>
    <lineage>
        <taxon>Eukaryota</taxon>
        <taxon>Metazoa</taxon>
        <taxon>Ecdysozoa</taxon>
        <taxon>Arthropoda</taxon>
        <taxon>Hexapoda</taxon>
        <taxon>Insecta</taxon>
        <taxon>Pterygota</taxon>
        <taxon>Neoptera</taxon>
        <taxon>Endopterygota</taxon>
        <taxon>Diptera</taxon>
        <taxon>Nematocera</taxon>
        <taxon>Chironomoidea</taxon>
        <taxon>Chironomidae</taxon>
        <taxon>Chironominae</taxon>
        <taxon>Chironomus</taxon>
    </lineage>
</organism>
<dbReference type="CDD" id="cd23307">
    <property type="entry name" value="beta-trefoil_FGF8-like"/>
    <property type="match status" value="1"/>
</dbReference>
<feature type="compositionally biased region" description="Polar residues" evidence="1">
    <location>
        <begin position="299"/>
        <end position="311"/>
    </location>
</feature>
<feature type="region of interest" description="Disordered" evidence="1">
    <location>
        <begin position="395"/>
        <end position="477"/>
    </location>
</feature>
<dbReference type="InterPro" id="IPR008996">
    <property type="entry name" value="IL1/FGF"/>
</dbReference>
<evidence type="ECO:0000256" key="1">
    <source>
        <dbReference type="SAM" id="MobiDB-lite"/>
    </source>
</evidence>
<gene>
    <name evidence="2" type="ORF">CHIRRI_LOCUS6968</name>
</gene>
<feature type="compositionally biased region" description="Basic residues" evidence="1">
    <location>
        <begin position="423"/>
        <end position="433"/>
    </location>
</feature>
<dbReference type="Gene3D" id="2.80.10.50">
    <property type="match status" value="1"/>
</dbReference>
<evidence type="ECO:0000313" key="3">
    <source>
        <dbReference type="Proteomes" id="UP001153620"/>
    </source>
</evidence>
<dbReference type="OrthoDB" id="2132067at2759"/>